<sequence>MSTNEAALRQRSFKEKMGSMGNNLSLIIAIIGLCIAMSIASPHFFTFNNMMNILLASAITLIRASGATIAMITGGMDLSQNSVGAIAGVVCSTASLSMGAPLWVVILIGIGVGLGFGAINGVLIAYLKINPIITTIATMQIFRGIAWLITDVTLQVSDKSWIFMGRGYIGDLVPVSVIIAFGFFFLAFFLLKYTRFGRQVYMVGGNEVASRLSGINANKVKFICYLISGLAAGFAGMLVAGQVGAALPQNGDGTEMDVISAIVLGGLSLSGGRGSMVGTLLGILVLQIVANGLQLLSVSQYLQWVITGCILVLAVLIDVIRSGALKKQ</sequence>
<evidence type="ECO:0000256" key="2">
    <source>
        <dbReference type="ARBA" id="ARBA00022448"/>
    </source>
</evidence>
<gene>
    <name evidence="9" type="ORF">PUP29_11070</name>
</gene>
<evidence type="ECO:0000256" key="3">
    <source>
        <dbReference type="ARBA" id="ARBA00022475"/>
    </source>
</evidence>
<evidence type="ECO:0000256" key="5">
    <source>
        <dbReference type="ARBA" id="ARBA00022692"/>
    </source>
</evidence>
<dbReference type="AlphaFoldDB" id="A0AAU8A791"/>
<feature type="transmembrane region" description="Helical" evidence="8">
    <location>
        <begin position="21"/>
        <end position="45"/>
    </location>
</feature>
<dbReference type="RefSeq" id="WP_079545764.1">
    <property type="nucleotide sequence ID" value="NZ_CP117826.1"/>
</dbReference>
<evidence type="ECO:0000256" key="6">
    <source>
        <dbReference type="ARBA" id="ARBA00022989"/>
    </source>
</evidence>
<evidence type="ECO:0000256" key="4">
    <source>
        <dbReference type="ARBA" id="ARBA00022519"/>
    </source>
</evidence>
<dbReference type="CDD" id="cd06579">
    <property type="entry name" value="TM_PBP1_transp_AraH_like"/>
    <property type="match status" value="1"/>
</dbReference>
<evidence type="ECO:0000256" key="1">
    <source>
        <dbReference type="ARBA" id="ARBA00004651"/>
    </source>
</evidence>
<dbReference type="PANTHER" id="PTHR32196:SF21">
    <property type="entry name" value="ABC TRANSPORTER PERMEASE PROTEIN YPHD-RELATED"/>
    <property type="match status" value="1"/>
</dbReference>
<feature type="transmembrane region" description="Helical" evidence="8">
    <location>
        <begin position="169"/>
        <end position="191"/>
    </location>
</feature>
<feature type="transmembrane region" description="Helical" evidence="8">
    <location>
        <begin position="222"/>
        <end position="247"/>
    </location>
</feature>
<evidence type="ECO:0000256" key="7">
    <source>
        <dbReference type="ARBA" id="ARBA00023136"/>
    </source>
</evidence>
<feature type="transmembrane region" description="Helical" evidence="8">
    <location>
        <begin position="78"/>
        <end position="96"/>
    </location>
</feature>
<keyword evidence="6 8" id="KW-1133">Transmembrane helix</keyword>
<dbReference type="GO" id="GO:0005886">
    <property type="term" value="C:plasma membrane"/>
    <property type="evidence" value="ECO:0007669"/>
    <property type="project" value="UniProtKB-SubCell"/>
</dbReference>
<accession>A0AAU8A791</accession>
<feature type="transmembrane region" description="Helical" evidence="8">
    <location>
        <begin position="51"/>
        <end position="71"/>
    </location>
</feature>
<protein>
    <submittedName>
        <fullName evidence="9">ABC transporter permease</fullName>
    </submittedName>
</protein>
<keyword evidence="5 8" id="KW-0812">Transmembrane</keyword>
<feature type="transmembrane region" description="Helical" evidence="8">
    <location>
        <begin position="253"/>
        <end position="270"/>
    </location>
</feature>
<dbReference type="InterPro" id="IPR001851">
    <property type="entry name" value="ABC_transp_permease"/>
</dbReference>
<keyword evidence="7 8" id="KW-0472">Membrane</keyword>
<organism evidence="9">
    <name type="scientific">Christensenella massiliensis</name>
    <dbReference type="NCBI Taxonomy" id="1805714"/>
    <lineage>
        <taxon>Bacteria</taxon>
        <taxon>Bacillati</taxon>
        <taxon>Bacillota</taxon>
        <taxon>Clostridia</taxon>
        <taxon>Christensenellales</taxon>
        <taxon>Christensenellaceae</taxon>
        <taxon>Christensenella</taxon>
    </lineage>
</organism>
<evidence type="ECO:0000313" key="9">
    <source>
        <dbReference type="EMBL" id="XCC62057.1"/>
    </source>
</evidence>
<dbReference type="EMBL" id="CP117826">
    <property type="protein sequence ID" value="XCC62057.1"/>
    <property type="molecule type" value="Genomic_DNA"/>
</dbReference>
<feature type="transmembrane region" description="Helical" evidence="8">
    <location>
        <begin position="301"/>
        <end position="320"/>
    </location>
</feature>
<keyword evidence="3" id="KW-1003">Cell membrane</keyword>
<comment type="subcellular location">
    <subcellularLocation>
        <location evidence="1">Cell membrane</location>
        <topology evidence="1">Multi-pass membrane protein</topology>
    </subcellularLocation>
</comment>
<dbReference type="Pfam" id="PF02653">
    <property type="entry name" value="BPD_transp_2"/>
    <property type="match status" value="1"/>
</dbReference>
<name>A0AAU8A791_9FIRM</name>
<keyword evidence="4" id="KW-0997">Cell inner membrane</keyword>
<dbReference type="PANTHER" id="PTHR32196">
    <property type="entry name" value="ABC TRANSPORTER PERMEASE PROTEIN YPHD-RELATED-RELATED"/>
    <property type="match status" value="1"/>
</dbReference>
<dbReference type="GO" id="GO:0022857">
    <property type="term" value="F:transmembrane transporter activity"/>
    <property type="evidence" value="ECO:0007669"/>
    <property type="project" value="InterPro"/>
</dbReference>
<proteinExistence type="predicted"/>
<keyword evidence="2" id="KW-0813">Transport</keyword>
<feature type="transmembrane region" description="Helical" evidence="8">
    <location>
        <begin position="102"/>
        <end position="125"/>
    </location>
</feature>
<feature type="transmembrane region" description="Helical" evidence="8">
    <location>
        <begin position="277"/>
        <end position="295"/>
    </location>
</feature>
<reference evidence="9" key="1">
    <citation type="submission" date="2023-02" db="EMBL/GenBank/DDBJ databases">
        <title>Gut commensal Christensenella minuta modulates host metabolism via a new class of secondary bile acids.</title>
        <authorList>
            <person name="Liu C."/>
        </authorList>
    </citation>
    <scope>NUCLEOTIDE SEQUENCE</scope>
    <source>
        <strain evidence="9">CA70</strain>
    </source>
</reference>
<evidence type="ECO:0000256" key="8">
    <source>
        <dbReference type="SAM" id="Phobius"/>
    </source>
</evidence>
<feature type="transmembrane region" description="Helical" evidence="8">
    <location>
        <begin position="132"/>
        <end position="149"/>
    </location>
</feature>